<gene>
    <name evidence="1" type="ORF">C9374_002056</name>
</gene>
<dbReference type="InterPro" id="IPR016181">
    <property type="entry name" value="Acyl_CoA_acyltransferase"/>
</dbReference>
<reference evidence="1 2" key="1">
    <citation type="journal article" date="2018" name="BMC Genomics">
        <title>The genome of Naegleria lovaniensis, the basis for a comparative approach to unravel pathogenicity factors of the human pathogenic amoeba N. fowleri.</title>
        <authorList>
            <person name="Liechti N."/>
            <person name="Schurch N."/>
            <person name="Bruggmann R."/>
            <person name="Wittwer M."/>
        </authorList>
    </citation>
    <scope>NUCLEOTIDE SEQUENCE [LARGE SCALE GENOMIC DNA]</scope>
    <source>
        <strain evidence="1 2">ATCC 30569</strain>
    </source>
</reference>
<dbReference type="Gene3D" id="3.40.630.30">
    <property type="match status" value="1"/>
</dbReference>
<comment type="caution">
    <text evidence="1">The sequence shown here is derived from an EMBL/GenBank/DDBJ whole genome shotgun (WGS) entry which is preliminary data.</text>
</comment>
<organism evidence="1 2">
    <name type="scientific">Naegleria lovaniensis</name>
    <name type="common">Amoeba</name>
    <dbReference type="NCBI Taxonomy" id="51637"/>
    <lineage>
        <taxon>Eukaryota</taxon>
        <taxon>Discoba</taxon>
        <taxon>Heterolobosea</taxon>
        <taxon>Tetramitia</taxon>
        <taxon>Eutetramitia</taxon>
        <taxon>Vahlkampfiidae</taxon>
        <taxon>Naegleria</taxon>
    </lineage>
</organism>
<dbReference type="EMBL" id="PYSW02000014">
    <property type="protein sequence ID" value="KAG2387021.1"/>
    <property type="molecule type" value="Genomic_DNA"/>
</dbReference>
<dbReference type="SUPFAM" id="SSF55729">
    <property type="entry name" value="Acyl-CoA N-acyltransferases (Nat)"/>
    <property type="match status" value="1"/>
</dbReference>
<proteinExistence type="predicted"/>
<accession>A0AA88GW64</accession>
<dbReference type="AlphaFoldDB" id="A0AA88GW64"/>
<name>A0AA88GW64_NAELO</name>
<dbReference type="RefSeq" id="XP_044551013.1">
    <property type="nucleotide sequence ID" value="XM_044691432.1"/>
</dbReference>
<evidence type="ECO:0000313" key="1">
    <source>
        <dbReference type="EMBL" id="KAG2387021.1"/>
    </source>
</evidence>
<protein>
    <submittedName>
        <fullName evidence="1">Uncharacterized protein</fullName>
    </submittedName>
</protein>
<dbReference type="Proteomes" id="UP000816034">
    <property type="component" value="Unassembled WGS sequence"/>
</dbReference>
<sequence>MTDVYNFAHTYATLAAKEGLGHVAVDKSGLIVGAIYSEDFVKGVLENPKLDAETVPEVLYVFDQLHSQYFSNPPSTEITQFSHKAEDLFTTNNYGKILHLVVAATYSFYGSQGIMSKLTKTHLDYCKNVRGFTQGVAECSSDYSRRALLKLGFTTQTKVVYDEYESPIQVDGKIVKPLKGKIALPHVSMDMVWNYKL</sequence>
<dbReference type="GeneID" id="68094512"/>
<evidence type="ECO:0000313" key="2">
    <source>
        <dbReference type="Proteomes" id="UP000816034"/>
    </source>
</evidence>
<keyword evidence="2" id="KW-1185">Reference proteome</keyword>